<keyword evidence="3" id="KW-1185">Reference proteome</keyword>
<dbReference type="EMBL" id="JBFTWV010000085">
    <property type="protein sequence ID" value="KAL2788063.1"/>
    <property type="molecule type" value="Genomic_DNA"/>
</dbReference>
<evidence type="ECO:0000256" key="1">
    <source>
        <dbReference type="SAM" id="MobiDB-lite"/>
    </source>
</evidence>
<dbReference type="Proteomes" id="UP001610563">
    <property type="component" value="Unassembled WGS sequence"/>
</dbReference>
<comment type="caution">
    <text evidence="2">The sequence shown here is derived from an EMBL/GenBank/DDBJ whole genome shotgun (WGS) entry which is preliminary data.</text>
</comment>
<organism evidence="2 3">
    <name type="scientific">Aspergillus keveii</name>
    <dbReference type="NCBI Taxonomy" id="714993"/>
    <lineage>
        <taxon>Eukaryota</taxon>
        <taxon>Fungi</taxon>
        <taxon>Dikarya</taxon>
        <taxon>Ascomycota</taxon>
        <taxon>Pezizomycotina</taxon>
        <taxon>Eurotiomycetes</taxon>
        <taxon>Eurotiomycetidae</taxon>
        <taxon>Eurotiales</taxon>
        <taxon>Aspergillaceae</taxon>
        <taxon>Aspergillus</taxon>
        <taxon>Aspergillus subgen. Nidulantes</taxon>
    </lineage>
</organism>
<gene>
    <name evidence="2" type="ORF">BJX66DRAFT_309477</name>
</gene>
<name>A0ABR4FXR5_9EURO</name>
<evidence type="ECO:0000313" key="3">
    <source>
        <dbReference type="Proteomes" id="UP001610563"/>
    </source>
</evidence>
<protein>
    <submittedName>
        <fullName evidence="2">Uncharacterized protein</fullName>
    </submittedName>
</protein>
<sequence length="93" mass="9660">MSSPGSSNYTGPFMHNELAFASVATLTMSTSAFSGFSRPASASVRSRRSHGSSLDQNPIPGQNGIVEEVLRAGGPALCKAPCTTVRNIPPSHI</sequence>
<feature type="region of interest" description="Disordered" evidence="1">
    <location>
        <begin position="35"/>
        <end position="62"/>
    </location>
</feature>
<reference evidence="2 3" key="1">
    <citation type="submission" date="2024-07" db="EMBL/GenBank/DDBJ databases">
        <title>Section-level genome sequencing and comparative genomics of Aspergillus sections Usti and Cavernicolus.</title>
        <authorList>
            <consortium name="Lawrence Berkeley National Laboratory"/>
            <person name="Nybo J.L."/>
            <person name="Vesth T.C."/>
            <person name="Theobald S."/>
            <person name="Frisvad J.C."/>
            <person name="Larsen T.O."/>
            <person name="Kjaerboelling I."/>
            <person name="Rothschild-Mancinelli K."/>
            <person name="Lyhne E.K."/>
            <person name="Kogle M.E."/>
            <person name="Barry K."/>
            <person name="Clum A."/>
            <person name="Na H."/>
            <person name="Ledsgaard L."/>
            <person name="Lin J."/>
            <person name="Lipzen A."/>
            <person name="Kuo A."/>
            <person name="Riley R."/>
            <person name="Mondo S."/>
            <person name="Labutti K."/>
            <person name="Haridas S."/>
            <person name="Pangalinan J."/>
            <person name="Salamov A.A."/>
            <person name="Simmons B.A."/>
            <person name="Magnuson J.K."/>
            <person name="Chen J."/>
            <person name="Drula E."/>
            <person name="Henrissat B."/>
            <person name="Wiebenga A."/>
            <person name="Lubbers R.J."/>
            <person name="Gomes A.C."/>
            <person name="Makela M.R."/>
            <person name="Stajich J."/>
            <person name="Grigoriev I.V."/>
            <person name="Mortensen U.H."/>
            <person name="De Vries R.P."/>
            <person name="Baker S.E."/>
            <person name="Andersen M.R."/>
        </authorList>
    </citation>
    <scope>NUCLEOTIDE SEQUENCE [LARGE SCALE GENOMIC DNA]</scope>
    <source>
        <strain evidence="2 3">CBS 209.92</strain>
    </source>
</reference>
<evidence type="ECO:0000313" key="2">
    <source>
        <dbReference type="EMBL" id="KAL2788063.1"/>
    </source>
</evidence>
<proteinExistence type="predicted"/>
<accession>A0ABR4FXR5</accession>